<dbReference type="Proteomes" id="UP000294017">
    <property type="component" value="Unassembled WGS sequence"/>
</dbReference>
<feature type="signal peptide" evidence="1">
    <location>
        <begin position="1"/>
        <end position="30"/>
    </location>
</feature>
<dbReference type="SUPFAM" id="SSF50203">
    <property type="entry name" value="Bacterial enterotoxins"/>
    <property type="match status" value="1"/>
</dbReference>
<feature type="non-terminal residue" evidence="2">
    <location>
        <position position="82"/>
    </location>
</feature>
<dbReference type="InterPro" id="IPR008992">
    <property type="entry name" value="Enterotoxin"/>
</dbReference>
<keyword evidence="1" id="KW-0732">Signal</keyword>
<evidence type="ECO:0000256" key="1">
    <source>
        <dbReference type="SAM" id="SignalP"/>
    </source>
</evidence>
<protein>
    <submittedName>
        <fullName evidence="2">Superantigen-like protein</fullName>
    </submittedName>
</protein>
<evidence type="ECO:0000313" key="2">
    <source>
        <dbReference type="EMBL" id="RZH99816.1"/>
    </source>
</evidence>
<comment type="caution">
    <text evidence="2">The sequence shown here is derived from an EMBL/GenBank/DDBJ whole genome shotgun (WGS) entry which is preliminary data.</text>
</comment>
<accession>A0AB37XLT1</accession>
<feature type="chain" id="PRO_5044261812" evidence="1">
    <location>
        <begin position="31"/>
        <end position="82"/>
    </location>
</feature>
<dbReference type="EMBL" id="RQTF01000800">
    <property type="protein sequence ID" value="RZH99816.1"/>
    <property type="molecule type" value="Genomic_DNA"/>
</dbReference>
<name>A0AB37XLT1_STAAU</name>
<evidence type="ECO:0000313" key="3">
    <source>
        <dbReference type="Proteomes" id="UP000294017"/>
    </source>
</evidence>
<dbReference type="AlphaFoldDB" id="A0AB37XLT1"/>
<organism evidence="2 3">
    <name type="scientific">Staphylococcus aureus</name>
    <dbReference type="NCBI Taxonomy" id="1280"/>
    <lineage>
        <taxon>Bacteria</taxon>
        <taxon>Bacillati</taxon>
        <taxon>Bacillota</taxon>
        <taxon>Bacilli</taxon>
        <taxon>Bacillales</taxon>
        <taxon>Staphylococcaceae</taxon>
        <taxon>Staphylococcus</taxon>
    </lineage>
</organism>
<proteinExistence type="predicted"/>
<reference evidence="2 3" key="1">
    <citation type="submission" date="2018-11" db="EMBL/GenBank/DDBJ databases">
        <title>Genomic profiling of Staphylococcus species from a Poultry farm system in KwaZulu-Natal, South Africa.</title>
        <authorList>
            <person name="Amoako D.G."/>
            <person name="Somboro A.M."/>
            <person name="Abia A.L.K."/>
            <person name="Bester L.A."/>
            <person name="Essack S.Y."/>
        </authorList>
    </citation>
    <scope>NUCLEOTIDE SEQUENCE [LARGE SCALE GENOMIC DNA]</scope>
    <source>
        <strain evidence="2 3">SA12</strain>
    </source>
</reference>
<sequence>MKLKTLAKATLVLGLLATGVITTESQTVKAAESTQGQHNYKSLKYSYSKPRIELKNLDGLYRQKVTDKGVYVGKDRKDYFVG</sequence>
<gene>
    <name evidence="2" type="ORF">EIH03_17625</name>
</gene>